<protein>
    <submittedName>
        <fullName evidence="1">Uncharacterized protein</fullName>
    </submittedName>
</protein>
<dbReference type="AlphaFoldDB" id="A0A0A8ZQM7"/>
<name>A0A0A8ZQM7_ARUDO</name>
<sequence length="41" mass="4490">MPAFVLVASCSGCASKFRYLSKTMFYKAAVLSLPIMTQKTV</sequence>
<accession>A0A0A8ZQM7</accession>
<proteinExistence type="predicted"/>
<evidence type="ECO:0000313" key="1">
    <source>
        <dbReference type="EMBL" id="JAD37107.1"/>
    </source>
</evidence>
<organism evidence="1">
    <name type="scientific">Arundo donax</name>
    <name type="common">Giant reed</name>
    <name type="synonym">Donax arundinaceus</name>
    <dbReference type="NCBI Taxonomy" id="35708"/>
    <lineage>
        <taxon>Eukaryota</taxon>
        <taxon>Viridiplantae</taxon>
        <taxon>Streptophyta</taxon>
        <taxon>Embryophyta</taxon>
        <taxon>Tracheophyta</taxon>
        <taxon>Spermatophyta</taxon>
        <taxon>Magnoliopsida</taxon>
        <taxon>Liliopsida</taxon>
        <taxon>Poales</taxon>
        <taxon>Poaceae</taxon>
        <taxon>PACMAD clade</taxon>
        <taxon>Arundinoideae</taxon>
        <taxon>Arundineae</taxon>
        <taxon>Arundo</taxon>
    </lineage>
</organism>
<reference evidence="1" key="2">
    <citation type="journal article" date="2015" name="Data Brief">
        <title>Shoot transcriptome of the giant reed, Arundo donax.</title>
        <authorList>
            <person name="Barrero R.A."/>
            <person name="Guerrero F.D."/>
            <person name="Moolhuijzen P."/>
            <person name="Goolsby J.A."/>
            <person name="Tidwell J."/>
            <person name="Bellgard S.E."/>
            <person name="Bellgard M.I."/>
        </authorList>
    </citation>
    <scope>NUCLEOTIDE SEQUENCE</scope>
    <source>
        <tissue evidence="1">Shoot tissue taken approximately 20 cm above the soil surface</tissue>
    </source>
</reference>
<reference evidence="1" key="1">
    <citation type="submission" date="2014-09" db="EMBL/GenBank/DDBJ databases">
        <authorList>
            <person name="Magalhaes I.L.F."/>
            <person name="Oliveira U."/>
            <person name="Santos F.R."/>
            <person name="Vidigal T.H.D.A."/>
            <person name="Brescovit A.D."/>
            <person name="Santos A.J."/>
        </authorList>
    </citation>
    <scope>NUCLEOTIDE SEQUENCE</scope>
    <source>
        <tissue evidence="1">Shoot tissue taken approximately 20 cm above the soil surface</tissue>
    </source>
</reference>
<dbReference type="EMBL" id="GBRH01260788">
    <property type="protein sequence ID" value="JAD37107.1"/>
    <property type="molecule type" value="Transcribed_RNA"/>
</dbReference>